<name>A0A2D3WFK4_9BACT</name>
<accession>A0A2D3WFK4</accession>
<evidence type="ECO:0000313" key="3">
    <source>
        <dbReference type="EMBL" id="DAB36494.1"/>
    </source>
</evidence>
<dbReference type="AlphaFoldDB" id="A0A2D3WFK4"/>
<gene>
    <name evidence="3" type="ORF">CFH80_04580</name>
</gene>
<keyword evidence="1" id="KW-1133">Transmembrane helix</keyword>
<proteinExistence type="predicted"/>
<reference evidence="3 4" key="1">
    <citation type="journal article" date="2017" name="Front. Microbiol.">
        <title>Comparative Genomic Analysis of the Class Epsilonproteobacteria and Proposed Reclassification to Epsilonbacteraeota (phyl. nov.).</title>
        <authorList>
            <person name="Waite D.W."/>
            <person name="Vanwonterghem I."/>
            <person name="Rinke C."/>
            <person name="Parks D.H."/>
            <person name="Zhang Y."/>
            <person name="Takai K."/>
            <person name="Sievert S.M."/>
            <person name="Simon J."/>
            <person name="Campbell B.J."/>
            <person name="Hanson T.E."/>
            <person name="Woyke T."/>
            <person name="Klotz M.G."/>
            <person name="Hugenholtz P."/>
        </authorList>
    </citation>
    <scope>NUCLEOTIDE SEQUENCE [LARGE SCALE GENOMIC DNA]</scope>
    <source>
        <strain evidence="3">UBA11420</strain>
    </source>
</reference>
<dbReference type="InterPro" id="IPR051311">
    <property type="entry name" value="DedA_domain"/>
</dbReference>
<evidence type="ECO:0000259" key="2">
    <source>
        <dbReference type="Pfam" id="PF09335"/>
    </source>
</evidence>
<dbReference type="STRING" id="366522.GCA_001548055_01195"/>
<evidence type="ECO:0000256" key="1">
    <source>
        <dbReference type="SAM" id="Phobius"/>
    </source>
</evidence>
<protein>
    <recommendedName>
        <fullName evidence="2">VTT domain-containing protein</fullName>
    </recommendedName>
</protein>
<dbReference type="PANTHER" id="PTHR42709:SF2">
    <property type="entry name" value="INNER MEMBRANE PROTEIN YOHD"/>
    <property type="match status" value="1"/>
</dbReference>
<dbReference type="EMBL" id="DLUG01000124">
    <property type="protein sequence ID" value="DAB36494.1"/>
    <property type="molecule type" value="Genomic_DNA"/>
</dbReference>
<feature type="transmembrane region" description="Helical" evidence="1">
    <location>
        <begin position="124"/>
        <end position="148"/>
    </location>
</feature>
<feature type="transmembrane region" description="Helical" evidence="1">
    <location>
        <begin position="42"/>
        <end position="64"/>
    </location>
</feature>
<feature type="transmembrane region" description="Helical" evidence="1">
    <location>
        <begin position="160"/>
        <end position="180"/>
    </location>
</feature>
<sequence length="198" mass="22681">MEAELLDLIRQYGYIILFFWSILEGESGLVMAGLFVHTGDMALVWAITTAGLGAFVGDQIYFYLGRFKKEYVIRKFGSQKRKFALAKLLLREYGGFIIFIQRYLYGLRTILPLCIGLMGYSPRYFAILNGISACCWSAIIIVPVWYFGDTILSLIAYAKTHWYFFVPVVILGIGFFIGFIRRRSARSKVLKSRSRSNV</sequence>
<comment type="caution">
    <text evidence="3">The sequence shown here is derived from an EMBL/GenBank/DDBJ whole genome shotgun (WGS) entry which is preliminary data.</text>
</comment>
<feature type="domain" description="VTT" evidence="2">
    <location>
        <begin position="33"/>
        <end position="143"/>
    </location>
</feature>
<dbReference type="Proteomes" id="UP000231638">
    <property type="component" value="Unassembled WGS sequence"/>
</dbReference>
<dbReference type="PANTHER" id="PTHR42709">
    <property type="entry name" value="ALKALINE PHOSPHATASE LIKE PROTEIN"/>
    <property type="match status" value="1"/>
</dbReference>
<dbReference type="Pfam" id="PF09335">
    <property type="entry name" value="VTT_dom"/>
    <property type="match status" value="1"/>
</dbReference>
<feature type="transmembrane region" description="Helical" evidence="1">
    <location>
        <begin position="12"/>
        <end position="36"/>
    </location>
</feature>
<dbReference type="InterPro" id="IPR032816">
    <property type="entry name" value="VTT_dom"/>
</dbReference>
<keyword evidence="1" id="KW-0472">Membrane</keyword>
<evidence type="ECO:0000313" key="4">
    <source>
        <dbReference type="Proteomes" id="UP000231638"/>
    </source>
</evidence>
<dbReference type="GO" id="GO:0005886">
    <property type="term" value="C:plasma membrane"/>
    <property type="evidence" value="ECO:0007669"/>
    <property type="project" value="TreeGrafter"/>
</dbReference>
<keyword evidence="1" id="KW-0812">Transmembrane</keyword>
<organism evidence="3 4">
    <name type="scientific">Sulfurospirillum cavolei</name>
    <dbReference type="NCBI Taxonomy" id="366522"/>
    <lineage>
        <taxon>Bacteria</taxon>
        <taxon>Pseudomonadati</taxon>
        <taxon>Campylobacterota</taxon>
        <taxon>Epsilonproteobacteria</taxon>
        <taxon>Campylobacterales</taxon>
        <taxon>Sulfurospirillaceae</taxon>
        <taxon>Sulfurospirillum</taxon>
    </lineage>
</organism>